<evidence type="ECO:0000256" key="4">
    <source>
        <dbReference type="ARBA" id="ARBA00022544"/>
    </source>
</evidence>
<proteinExistence type="inferred from homology"/>
<evidence type="ECO:0000256" key="8">
    <source>
        <dbReference type="SAM" id="Phobius"/>
    </source>
</evidence>
<keyword evidence="7 8" id="KW-0472">Membrane</keyword>
<protein>
    <submittedName>
        <fullName evidence="9">Endospore germination permease</fullName>
    </submittedName>
</protein>
<comment type="subcellular location">
    <subcellularLocation>
        <location evidence="1">Membrane</location>
        <topology evidence="1">Multi-pass membrane protein</topology>
    </subcellularLocation>
</comment>
<feature type="transmembrane region" description="Helical" evidence="8">
    <location>
        <begin position="121"/>
        <end position="138"/>
    </location>
</feature>
<keyword evidence="10" id="KW-1185">Reference proteome</keyword>
<accession>A0ABT8VKP4</accession>
<feature type="transmembrane region" description="Helical" evidence="8">
    <location>
        <begin position="339"/>
        <end position="360"/>
    </location>
</feature>
<dbReference type="InterPro" id="IPR004761">
    <property type="entry name" value="Spore_GerAB"/>
</dbReference>
<feature type="transmembrane region" description="Helical" evidence="8">
    <location>
        <begin position="12"/>
        <end position="35"/>
    </location>
</feature>
<evidence type="ECO:0000256" key="6">
    <source>
        <dbReference type="ARBA" id="ARBA00022989"/>
    </source>
</evidence>
<evidence type="ECO:0000256" key="5">
    <source>
        <dbReference type="ARBA" id="ARBA00022692"/>
    </source>
</evidence>
<keyword evidence="6 8" id="KW-1133">Transmembrane helix</keyword>
<feature type="transmembrane region" description="Helical" evidence="8">
    <location>
        <begin position="308"/>
        <end position="327"/>
    </location>
</feature>
<evidence type="ECO:0000313" key="9">
    <source>
        <dbReference type="EMBL" id="MDO3681555.1"/>
    </source>
</evidence>
<comment type="caution">
    <text evidence="9">The sequence shown here is derived from an EMBL/GenBank/DDBJ whole genome shotgun (WGS) entry which is preliminary data.</text>
</comment>
<dbReference type="Proteomes" id="UP001168883">
    <property type="component" value="Unassembled WGS sequence"/>
</dbReference>
<dbReference type="EMBL" id="JAUMKJ010000069">
    <property type="protein sequence ID" value="MDO3681555.1"/>
    <property type="molecule type" value="Genomic_DNA"/>
</dbReference>
<reference evidence="9" key="1">
    <citation type="submission" date="2023-07" db="EMBL/GenBank/DDBJ databases">
        <authorList>
            <person name="Aktuganov G."/>
            <person name="Boyko T."/>
            <person name="Delegan Y."/>
            <person name="Galimzianova N."/>
            <person name="Gilvanova E."/>
            <person name="Korobov V."/>
            <person name="Kuzmina L."/>
            <person name="Melentiev A."/>
            <person name="Milman P."/>
            <person name="Ryabova A."/>
            <person name="Stupak E."/>
            <person name="Yasakov T."/>
            <person name="Zharikova N."/>
            <person name="Zhurenko E."/>
        </authorList>
    </citation>
    <scope>NUCLEOTIDE SEQUENCE</scope>
    <source>
        <strain evidence="9">IB-739</strain>
    </source>
</reference>
<evidence type="ECO:0000313" key="10">
    <source>
        <dbReference type="Proteomes" id="UP001168883"/>
    </source>
</evidence>
<dbReference type="RefSeq" id="WP_127484901.1">
    <property type="nucleotide sequence ID" value="NZ_JARLKN010000111.1"/>
</dbReference>
<dbReference type="PANTHER" id="PTHR34975:SF2">
    <property type="entry name" value="SPORE GERMINATION PROTEIN A2"/>
    <property type="match status" value="1"/>
</dbReference>
<feature type="transmembrane region" description="Helical" evidence="8">
    <location>
        <begin position="145"/>
        <end position="164"/>
    </location>
</feature>
<dbReference type="NCBIfam" id="TIGR00912">
    <property type="entry name" value="2A0309"/>
    <property type="match status" value="1"/>
</dbReference>
<dbReference type="Gene3D" id="1.20.1740.10">
    <property type="entry name" value="Amino acid/polyamine transporter I"/>
    <property type="match status" value="1"/>
</dbReference>
<organism evidence="9 10">
    <name type="scientific">Paenibacillus ehimensis</name>
    <dbReference type="NCBI Taxonomy" id="79264"/>
    <lineage>
        <taxon>Bacteria</taxon>
        <taxon>Bacillati</taxon>
        <taxon>Bacillota</taxon>
        <taxon>Bacilli</taxon>
        <taxon>Bacillales</taxon>
        <taxon>Paenibacillaceae</taxon>
        <taxon>Paenibacillus</taxon>
    </lineage>
</organism>
<dbReference type="PANTHER" id="PTHR34975">
    <property type="entry name" value="SPORE GERMINATION PROTEIN A2"/>
    <property type="match status" value="1"/>
</dbReference>
<feature type="transmembrane region" description="Helical" evidence="8">
    <location>
        <begin position="184"/>
        <end position="207"/>
    </location>
</feature>
<evidence type="ECO:0000256" key="2">
    <source>
        <dbReference type="ARBA" id="ARBA00007998"/>
    </source>
</evidence>
<dbReference type="Pfam" id="PF03845">
    <property type="entry name" value="Spore_permease"/>
    <property type="match status" value="1"/>
</dbReference>
<feature type="transmembrane region" description="Helical" evidence="8">
    <location>
        <begin position="219"/>
        <end position="243"/>
    </location>
</feature>
<evidence type="ECO:0000256" key="7">
    <source>
        <dbReference type="ARBA" id="ARBA00023136"/>
    </source>
</evidence>
<feature type="transmembrane region" description="Helical" evidence="8">
    <location>
        <begin position="41"/>
        <end position="61"/>
    </location>
</feature>
<gene>
    <name evidence="9" type="ORF">Q3C12_31675</name>
</gene>
<evidence type="ECO:0000256" key="3">
    <source>
        <dbReference type="ARBA" id="ARBA00022448"/>
    </source>
</evidence>
<keyword evidence="3" id="KW-0813">Transport</keyword>
<keyword evidence="4" id="KW-0309">Germination</keyword>
<name>A0ABT8VKP4_9BACL</name>
<feature type="transmembrane region" description="Helical" evidence="8">
    <location>
        <begin position="263"/>
        <end position="284"/>
    </location>
</feature>
<keyword evidence="5 8" id="KW-0812">Transmembrane</keyword>
<sequence>MDNDKKITVRQFLMMVILFSIGSSILFIPSGAAGYTKQGAWISTLAGMVTGVPIILLFLNLARRYPDMTFVEISNQLLGRWLGTAFSLYWILTAFMGGATTLVYYMGNFITTQIMPDTPEYTINIMFSGIVVMGLLLGMNTLARAVEVLFPVVIVLFFVLIVFVSPKIQIEHFLPVIDFGIKPFIKAILLYISYTSIPVVFYLMIYPSSVRGGTKAAKALLIGNLIGGSLLLIITAACVGVLGAGPTARQFYPSYALAKRINVANFITRIEVIVATIWIIGLYYKTSIYFYAMLKGAAQLFSVRSERVLALPLGLIMVVMSLVVYPNSAYQLQWDERTWTLYGPTAGLIFPLVLLVVDMVRSKKKP</sequence>
<evidence type="ECO:0000256" key="1">
    <source>
        <dbReference type="ARBA" id="ARBA00004141"/>
    </source>
</evidence>
<feature type="transmembrane region" description="Helical" evidence="8">
    <location>
        <begin position="81"/>
        <end position="106"/>
    </location>
</feature>
<comment type="similarity">
    <text evidence="2">Belongs to the amino acid-polyamine-organocation (APC) superfamily. Spore germination protein (SGP) (TC 2.A.3.9) family.</text>
</comment>